<dbReference type="AlphaFoldDB" id="A0AAW2V2F1"/>
<name>A0AAW2V2F1_SESRA</name>
<comment type="caution">
    <text evidence="1">The sequence shown here is derived from an EMBL/GenBank/DDBJ whole genome shotgun (WGS) entry which is preliminary data.</text>
</comment>
<evidence type="ECO:0000313" key="1">
    <source>
        <dbReference type="EMBL" id="KAL0423352.1"/>
    </source>
</evidence>
<accession>A0AAW2V2F1</accession>
<reference evidence="1" key="2">
    <citation type="journal article" date="2024" name="Plant">
        <title>Genomic evolution and insights into agronomic trait innovations of Sesamum species.</title>
        <authorList>
            <person name="Miao H."/>
            <person name="Wang L."/>
            <person name="Qu L."/>
            <person name="Liu H."/>
            <person name="Sun Y."/>
            <person name="Le M."/>
            <person name="Wang Q."/>
            <person name="Wei S."/>
            <person name="Zheng Y."/>
            <person name="Lin W."/>
            <person name="Duan Y."/>
            <person name="Cao H."/>
            <person name="Xiong S."/>
            <person name="Wang X."/>
            <person name="Wei L."/>
            <person name="Li C."/>
            <person name="Ma Q."/>
            <person name="Ju M."/>
            <person name="Zhao R."/>
            <person name="Li G."/>
            <person name="Mu C."/>
            <person name="Tian Q."/>
            <person name="Mei H."/>
            <person name="Zhang T."/>
            <person name="Gao T."/>
            <person name="Zhang H."/>
        </authorList>
    </citation>
    <scope>NUCLEOTIDE SEQUENCE</scope>
    <source>
        <strain evidence="1">G02</strain>
    </source>
</reference>
<proteinExistence type="predicted"/>
<sequence>MAEGEIGVPTTQGLSPSTGLELGCVETRWLWVNGRTEGVLDSTCLSVVGCGPRSMGSPLGGGGWGGMGGLSPARLACDSGLVRMDGGLCVKIAHNEGVNRAS</sequence>
<protein>
    <submittedName>
        <fullName evidence="1">Uncharacterized protein</fullName>
    </submittedName>
</protein>
<reference evidence="1" key="1">
    <citation type="submission" date="2020-06" db="EMBL/GenBank/DDBJ databases">
        <authorList>
            <person name="Li T."/>
            <person name="Hu X."/>
            <person name="Zhang T."/>
            <person name="Song X."/>
            <person name="Zhang H."/>
            <person name="Dai N."/>
            <person name="Sheng W."/>
            <person name="Hou X."/>
            <person name="Wei L."/>
        </authorList>
    </citation>
    <scope>NUCLEOTIDE SEQUENCE</scope>
    <source>
        <strain evidence="1">G02</strain>
        <tissue evidence="1">Leaf</tissue>
    </source>
</reference>
<dbReference type="EMBL" id="JACGWJ010000004">
    <property type="protein sequence ID" value="KAL0423352.1"/>
    <property type="molecule type" value="Genomic_DNA"/>
</dbReference>
<organism evidence="1">
    <name type="scientific">Sesamum radiatum</name>
    <name type="common">Black benniseed</name>
    <dbReference type="NCBI Taxonomy" id="300843"/>
    <lineage>
        <taxon>Eukaryota</taxon>
        <taxon>Viridiplantae</taxon>
        <taxon>Streptophyta</taxon>
        <taxon>Embryophyta</taxon>
        <taxon>Tracheophyta</taxon>
        <taxon>Spermatophyta</taxon>
        <taxon>Magnoliopsida</taxon>
        <taxon>eudicotyledons</taxon>
        <taxon>Gunneridae</taxon>
        <taxon>Pentapetalae</taxon>
        <taxon>asterids</taxon>
        <taxon>lamiids</taxon>
        <taxon>Lamiales</taxon>
        <taxon>Pedaliaceae</taxon>
        <taxon>Sesamum</taxon>
    </lineage>
</organism>
<gene>
    <name evidence="1" type="ORF">Sradi_0870000</name>
</gene>